<sequence length="73" mass="8048">MIDGHGRKRYVRLSTERPGHSTIQSTERSMAIDVDRMTLLATRNMSTAQIESSNAVSIRMVSRCGPKTNTAAP</sequence>
<organism evidence="1">
    <name type="scientific">freshwater metagenome</name>
    <dbReference type="NCBI Taxonomy" id="449393"/>
    <lineage>
        <taxon>unclassified sequences</taxon>
        <taxon>metagenomes</taxon>
        <taxon>ecological metagenomes</taxon>
    </lineage>
</organism>
<protein>
    <submittedName>
        <fullName evidence="1">Unannotated protein</fullName>
    </submittedName>
</protein>
<evidence type="ECO:0000313" key="1">
    <source>
        <dbReference type="EMBL" id="CAB4936582.1"/>
    </source>
</evidence>
<dbReference type="AlphaFoldDB" id="A0A6J7J222"/>
<accession>A0A6J7J222</accession>
<dbReference type="EMBL" id="CAFBNB010000187">
    <property type="protein sequence ID" value="CAB4936582.1"/>
    <property type="molecule type" value="Genomic_DNA"/>
</dbReference>
<name>A0A6J7J222_9ZZZZ</name>
<proteinExistence type="predicted"/>
<gene>
    <name evidence="1" type="ORF">UFOPK3720_01018</name>
</gene>
<reference evidence="1" key="1">
    <citation type="submission" date="2020-05" db="EMBL/GenBank/DDBJ databases">
        <authorList>
            <person name="Chiriac C."/>
            <person name="Salcher M."/>
            <person name="Ghai R."/>
            <person name="Kavagutti S V."/>
        </authorList>
    </citation>
    <scope>NUCLEOTIDE SEQUENCE</scope>
</reference>